<organism evidence="2 3">
    <name type="scientific">Araneus ventricosus</name>
    <name type="common">Orbweaver spider</name>
    <name type="synonym">Epeira ventricosa</name>
    <dbReference type="NCBI Taxonomy" id="182803"/>
    <lineage>
        <taxon>Eukaryota</taxon>
        <taxon>Metazoa</taxon>
        <taxon>Ecdysozoa</taxon>
        <taxon>Arthropoda</taxon>
        <taxon>Chelicerata</taxon>
        <taxon>Arachnida</taxon>
        <taxon>Araneae</taxon>
        <taxon>Araneomorphae</taxon>
        <taxon>Entelegynae</taxon>
        <taxon>Araneoidea</taxon>
        <taxon>Araneidae</taxon>
        <taxon>Araneus</taxon>
    </lineage>
</organism>
<accession>A0A4Y2ICF5</accession>
<dbReference type="EMBL" id="BGPR01002552">
    <property type="protein sequence ID" value="GBM75358.1"/>
    <property type="molecule type" value="Genomic_DNA"/>
</dbReference>
<dbReference type="Proteomes" id="UP000499080">
    <property type="component" value="Unassembled WGS sequence"/>
</dbReference>
<gene>
    <name evidence="2" type="ORF">AVEN_167473_1</name>
</gene>
<reference evidence="2 3" key="1">
    <citation type="journal article" date="2019" name="Sci. Rep.">
        <title>Orb-weaving spider Araneus ventricosus genome elucidates the spidroin gene catalogue.</title>
        <authorList>
            <person name="Kono N."/>
            <person name="Nakamura H."/>
            <person name="Ohtoshi R."/>
            <person name="Moran D.A.P."/>
            <person name="Shinohara A."/>
            <person name="Yoshida Y."/>
            <person name="Fujiwara M."/>
            <person name="Mori M."/>
            <person name="Tomita M."/>
            <person name="Arakawa K."/>
        </authorList>
    </citation>
    <scope>NUCLEOTIDE SEQUENCE [LARGE SCALE GENOMIC DNA]</scope>
</reference>
<evidence type="ECO:0000313" key="3">
    <source>
        <dbReference type="Proteomes" id="UP000499080"/>
    </source>
</evidence>
<dbReference type="AlphaFoldDB" id="A0A4Y2ICF5"/>
<dbReference type="InterPro" id="IPR007110">
    <property type="entry name" value="Ig-like_dom"/>
</dbReference>
<comment type="caution">
    <text evidence="2">The sequence shown here is derived from an EMBL/GenBank/DDBJ whole genome shotgun (WGS) entry which is preliminary data.</text>
</comment>
<keyword evidence="3" id="KW-1185">Reference proteome</keyword>
<feature type="domain" description="Ig-like" evidence="1">
    <location>
        <begin position="121"/>
        <end position="218"/>
    </location>
</feature>
<evidence type="ECO:0000259" key="1">
    <source>
        <dbReference type="PROSITE" id="PS50835"/>
    </source>
</evidence>
<evidence type="ECO:0000313" key="2">
    <source>
        <dbReference type="EMBL" id="GBM75358.1"/>
    </source>
</evidence>
<protein>
    <recommendedName>
        <fullName evidence="1">Ig-like domain-containing protein</fullName>
    </recommendedName>
</protein>
<dbReference type="OrthoDB" id="6434904at2759"/>
<sequence length="391" mass="45045">MIETILWPIPSSPNFSTTSMIGRLTIDSFVDQITLGPHILRFLDGIRFRIWYHPAQKPSLYHQATSGSIFFKGRYGMKDPTTNCDIKRIESVFGDEFKGNLTCDDEIFICERNPRRISLHPKVSPDFSHSVDSSDIDKTFLTCEVPFKSRNFSEIEHQLHYAWYKDEIPISVDNRILGLSSYPEPIKRLSSPAIRQGTYSCVVTVEGIVDRFSSQYVNYFHKDWITYIVYMQAELKSMLNVDLSQGVSFYRLMSLVNNSVADAIQNITWINQEPRNAWDFQMSWKNEENVTLQFLLYSSRPSEVSSQLITNRYNEIKNKLKNQMLPNLSSHFRIALEVDHADTCVEQAIPSSNTSYNVTFLWETTDQTKIAASEPMCLNGKLSFPLPNFTS</sequence>
<dbReference type="PROSITE" id="PS50835">
    <property type="entry name" value="IG_LIKE"/>
    <property type="match status" value="1"/>
</dbReference>
<name>A0A4Y2ICF5_ARAVE</name>
<proteinExistence type="predicted"/>